<evidence type="ECO:0000313" key="8">
    <source>
        <dbReference type="RefSeq" id="XP_014681702.1"/>
    </source>
</evidence>
<dbReference type="Proteomes" id="UP000695022">
    <property type="component" value="Unplaced"/>
</dbReference>
<protein>
    <submittedName>
        <fullName evidence="5 6">Colorectal mutant cancer protein-like isoform X1</fullName>
    </submittedName>
</protein>
<dbReference type="RefSeq" id="XP_014681700.1">
    <property type="nucleotide sequence ID" value="XM_014826214.1"/>
</dbReference>
<feature type="compositionally biased region" description="Low complexity" evidence="2">
    <location>
        <begin position="543"/>
        <end position="557"/>
    </location>
</feature>
<dbReference type="PANTHER" id="PTHR23347:SF6">
    <property type="entry name" value="FI17904P1"/>
    <property type="match status" value="1"/>
</dbReference>
<evidence type="ECO:0000313" key="7">
    <source>
        <dbReference type="RefSeq" id="XP_014681701.1"/>
    </source>
</evidence>
<evidence type="ECO:0000259" key="3">
    <source>
        <dbReference type="Pfam" id="PF10506"/>
    </source>
</evidence>
<feature type="coiled-coil region" evidence="1">
    <location>
        <begin position="667"/>
        <end position="797"/>
    </location>
</feature>
<feature type="region of interest" description="Disordered" evidence="2">
    <location>
        <begin position="539"/>
        <end position="560"/>
    </location>
</feature>
<reference evidence="5 6" key="1">
    <citation type="submission" date="2025-05" db="UniProtKB">
        <authorList>
            <consortium name="RefSeq"/>
        </authorList>
    </citation>
    <scope>IDENTIFICATION</scope>
</reference>
<sequence>MDNSLNVNHDQGSCHEQKVPHSFTQETGESQFQTAEVAALSTKVIKLSDTLQHATCEKNAIEKQLKETQLEMLCAMQESERRFHNQAIRHEERLVELHSVIAELRKKFSDRYTNVIREEDETSEHSCPSNCGLPDNNENNPSEFENEDLNAELSRVVTELESAIKDGKHISPLTTEMVAKRDEGCLDRAVDAEEQAIQVCQEMELLTFDPRVESQAQEGFAEAVMQQLQKEKYDLQQENQTILYQMGLQETELNKLKATLGGVQEERDRLRNKAHDLQNQLNMSEVSSQPGSVSMSPTKHVGQTDNRHEALVGGGGGGGGGSVAKLAERVKLKKHEYGERLILGPEITSVGLPNAKVAEHLASSLQGGSNVEEILHGLLLNGSSVSESKVQEFEVEIERLNGRIEHLKSQNDLLNLTLEESKSQCERLTVLMGKYESNNTALQLAVSYSDQAIEAYEALTALSESEQGLLLANCRAAGLGSLENAEQSDEEEVASLLERFSEGRRHAETMVKQLLQQLDRNCGVLCAAVTGCSPHPWEELSSSHDYTTSTTSSTSSSCDTEFTKMDEQRLRDYVRQLRADRAAVRMTVMELESVHVAAPRGDEPPLSVPDAKKLDLENAVLMQELMAMKEEKTELKAINYMLGKEKKALELHLDSCESREHASNLHITHLKATIAELEEKLEKLSRKVSEGHEYEENPDEELAAGLAREAQLKSRIQELLQTLESISSNAEDRYQQSTEFVNDLKKANSALISAFEKSKKKHQNKIKRLEQQMTAMLERHTGQVRTLQQRIRLLEEENSRPPTNETSL</sequence>
<organism evidence="4 5">
    <name type="scientific">Priapulus caudatus</name>
    <name type="common">Priapulid worm</name>
    <dbReference type="NCBI Taxonomy" id="37621"/>
    <lineage>
        <taxon>Eukaryota</taxon>
        <taxon>Metazoa</taxon>
        <taxon>Ecdysozoa</taxon>
        <taxon>Scalidophora</taxon>
        <taxon>Priapulida</taxon>
        <taxon>Priapulimorpha</taxon>
        <taxon>Priapulimorphida</taxon>
        <taxon>Priapulidae</taxon>
        <taxon>Priapulus</taxon>
    </lineage>
</organism>
<feature type="domain" description="Harmonin-binding protein USHBP1 PDZ-binding" evidence="3">
    <location>
        <begin position="711"/>
        <end position="776"/>
    </location>
</feature>
<feature type="domain" description="Harmonin-binding protein USHBP1 PDZ-binding" evidence="3">
    <location>
        <begin position="399"/>
        <end position="462"/>
    </location>
</feature>
<proteinExistence type="predicted"/>
<evidence type="ECO:0000313" key="9">
    <source>
        <dbReference type="RefSeq" id="XP_014681704.1"/>
    </source>
</evidence>
<evidence type="ECO:0000256" key="1">
    <source>
        <dbReference type="SAM" id="Coils"/>
    </source>
</evidence>
<dbReference type="InterPro" id="IPR019536">
    <property type="entry name" value="USHBP1_PDZ-bd"/>
</dbReference>
<dbReference type="RefSeq" id="XP_014681699.1">
    <property type="nucleotide sequence ID" value="XM_014826213.1"/>
</dbReference>
<evidence type="ECO:0000313" key="6">
    <source>
        <dbReference type="RefSeq" id="XP_014681700.1"/>
    </source>
</evidence>
<evidence type="ECO:0000313" key="5">
    <source>
        <dbReference type="RefSeq" id="XP_014681699.1"/>
    </source>
</evidence>
<dbReference type="InterPro" id="IPR040171">
    <property type="entry name" value="USBP1-like"/>
</dbReference>
<gene>
    <name evidence="5 6 7 8 9" type="primary">LOC106821425</name>
</gene>
<dbReference type="Pfam" id="PF10506">
    <property type="entry name" value="USHBP1_PDZ-bd"/>
    <property type="match status" value="2"/>
</dbReference>
<evidence type="ECO:0000313" key="4">
    <source>
        <dbReference type="Proteomes" id="UP000695022"/>
    </source>
</evidence>
<keyword evidence="1" id="KW-0175">Coiled coil</keyword>
<accession>A0ABM1FB78</accession>
<dbReference type="RefSeq" id="XP_014681701.1">
    <property type="nucleotide sequence ID" value="XM_014826215.1"/>
</dbReference>
<keyword evidence="4" id="KW-1185">Reference proteome</keyword>
<feature type="region of interest" description="Disordered" evidence="2">
    <location>
        <begin position="119"/>
        <end position="143"/>
    </location>
</feature>
<dbReference type="GeneID" id="106821425"/>
<feature type="coiled-coil region" evidence="1">
    <location>
        <begin position="253"/>
        <end position="287"/>
    </location>
</feature>
<feature type="coiled-coil region" evidence="1">
    <location>
        <begin position="51"/>
        <end position="107"/>
    </location>
</feature>
<feature type="coiled-coil region" evidence="1">
    <location>
        <begin position="611"/>
        <end position="638"/>
    </location>
</feature>
<evidence type="ECO:0000256" key="2">
    <source>
        <dbReference type="SAM" id="MobiDB-lite"/>
    </source>
</evidence>
<dbReference type="RefSeq" id="XP_014681702.1">
    <property type="nucleotide sequence ID" value="XM_014826216.1"/>
</dbReference>
<name>A0ABM1FB78_PRICU</name>
<dbReference type="PANTHER" id="PTHR23347">
    <property type="entry name" value="COLORECTAL MUTANT CANCER PROTEIN MCC PROTEIN -RELATED"/>
    <property type="match status" value="1"/>
</dbReference>
<dbReference type="RefSeq" id="XP_014681704.1">
    <property type="nucleotide sequence ID" value="XM_014826218.1"/>
</dbReference>
<feature type="coiled-coil region" evidence="1">
    <location>
        <begin position="390"/>
        <end position="424"/>
    </location>
</feature>